<gene>
    <name evidence="4" type="ORF">SAMD00023353_0300850</name>
</gene>
<feature type="compositionally biased region" description="Low complexity" evidence="2">
    <location>
        <begin position="52"/>
        <end position="66"/>
    </location>
</feature>
<dbReference type="OrthoDB" id="747253at2759"/>
<feature type="region of interest" description="Disordered" evidence="2">
    <location>
        <begin position="40"/>
        <end position="80"/>
    </location>
</feature>
<dbReference type="PANTHER" id="PTHR46862:SF3">
    <property type="entry name" value="OS07G0661900 PROTEIN"/>
    <property type="match status" value="1"/>
</dbReference>
<evidence type="ECO:0000256" key="1">
    <source>
        <dbReference type="ARBA" id="ARBA00022737"/>
    </source>
</evidence>
<keyword evidence="1" id="KW-0677">Repeat</keyword>
<dbReference type="OMA" id="TTHHYEL"/>
<dbReference type="STRING" id="77044.A0A1W2TDB5"/>
<dbReference type="Proteomes" id="UP000054516">
    <property type="component" value="Unassembled WGS sequence"/>
</dbReference>
<proteinExistence type="predicted"/>
<feature type="region of interest" description="Disordered" evidence="2">
    <location>
        <begin position="598"/>
        <end position="629"/>
    </location>
</feature>
<accession>A0A1W2TDB5</accession>
<protein>
    <submittedName>
        <fullName evidence="4">Putative pentatricopeptide repeat protein</fullName>
    </submittedName>
</protein>
<evidence type="ECO:0000313" key="4">
    <source>
        <dbReference type="EMBL" id="GAP85977.1"/>
    </source>
</evidence>
<feature type="compositionally biased region" description="Polar residues" evidence="2">
    <location>
        <begin position="41"/>
        <end position="51"/>
    </location>
</feature>
<sequence>MLGDRVVVVDGLWRCLCPSIDIPSLSKPFHLWHVPRARPASSFTDRNTVPNRSQQQCRRRYSQASSLPGHKVKPNDEPNKSRAAYLKRLAKRSPWVPGAVFQDPDAFNATLDKIPTRNLYATLKELQNAEDAYVPVTRLVEYLVQERGERPNSALYEGLIKANVDKQYGSAKAAGQLLKEVQSHNMPTTTEFYQALLEVTAVHPDYVLRAQVLHDMKNRWYGLTPSTEVSIIIGLLRDGQHELALFKLEELNRVPINVPQWLFDVFLYTFGDLGFHEETLAVLKHRQKVVNVLKRAPLSLNAWQFLLEVFSRDSFHPGIKFIWDRSVSPGHIHPPDGVALNVLNAASAHGDTALAMGAIQELSARGIKLGMHHYEALIHVHMRHDDLRKALTVLCIMAKAGVTPELASTRPIFQMLRASPASTDMALSILHELKAQYTIPAAAFNVVLESTAAHEGFRSAFDLYRTIRQVCIKGPDLETFGILFRYCTQRKSMSFLVAEMEAFSLKITKPIFDHLIRICSMQDDYEMAFRYVEMMRTSTPPGLSETWWMSKSSALALLRRCIQARDPRFEGLLGECRRRRLLDDDDVKSLISVGAQRAGVLRSQPSPSDSLEHGPHDSARQPVPSSISG</sequence>
<feature type="compositionally biased region" description="Basic and acidic residues" evidence="2">
    <location>
        <begin position="610"/>
        <end position="619"/>
    </location>
</feature>
<evidence type="ECO:0000259" key="3">
    <source>
        <dbReference type="Pfam" id="PF23276"/>
    </source>
</evidence>
<dbReference type="InterPro" id="IPR057027">
    <property type="entry name" value="TPR_mt"/>
</dbReference>
<dbReference type="Pfam" id="PF23276">
    <property type="entry name" value="TPR_24"/>
    <property type="match status" value="1"/>
</dbReference>
<evidence type="ECO:0000256" key="2">
    <source>
        <dbReference type="SAM" id="MobiDB-lite"/>
    </source>
</evidence>
<feature type="domain" description="Pentatricopeptide repeat-containing protein-mitochondrial" evidence="3">
    <location>
        <begin position="336"/>
        <end position="466"/>
    </location>
</feature>
<dbReference type="PANTHER" id="PTHR46862">
    <property type="entry name" value="OS07G0661900 PROTEIN"/>
    <property type="match status" value="1"/>
</dbReference>
<dbReference type="InterPro" id="IPR011990">
    <property type="entry name" value="TPR-like_helical_dom_sf"/>
</dbReference>
<dbReference type="EMBL" id="DF977448">
    <property type="protein sequence ID" value="GAP85977.1"/>
    <property type="molecule type" value="Genomic_DNA"/>
</dbReference>
<reference evidence="4" key="1">
    <citation type="submission" date="2016-03" db="EMBL/GenBank/DDBJ databases">
        <title>Draft genome sequence of Rosellinia necatrix.</title>
        <authorList>
            <person name="Kanematsu S."/>
        </authorList>
    </citation>
    <scope>NUCLEOTIDE SEQUENCE [LARGE SCALE GENOMIC DNA]</scope>
    <source>
        <strain evidence="4">W97</strain>
    </source>
</reference>
<name>A0A1W2TDB5_ROSNE</name>
<dbReference type="AlphaFoldDB" id="A0A1W2TDB5"/>
<organism evidence="4">
    <name type="scientific">Rosellinia necatrix</name>
    <name type="common">White root-rot fungus</name>
    <dbReference type="NCBI Taxonomy" id="77044"/>
    <lineage>
        <taxon>Eukaryota</taxon>
        <taxon>Fungi</taxon>
        <taxon>Dikarya</taxon>
        <taxon>Ascomycota</taxon>
        <taxon>Pezizomycotina</taxon>
        <taxon>Sordariomycetes</taxon>
        <taxon>Xylariomycetidae</taxon>
        <taxon>Xylariales</taxon>
        <taxon>Xylariaceae</taxon>
        <taxon>Rosellinia</taxon>
    </lineage>
</organism>
<dbReference type="Gene3D" id="1.25.40.10">
    <property type="entry name" value="Tetratricopeptide repeat domain"/>
    <property type="match status" value="1"/>
</dbReference>
<keyword evidence="5" id="KW-1185">Reference proteome</keyword>
<evidence type="ECO:0000313" key="5">
    <source>
        <dbReference type="Proteomes" id="UP000054516"/>
    </source>
</evidence>